<dbReference type="PANTHER" id="PTHR33794">
    <property type="entry name" value="BACILLOLYSIN"/>
    <property type="match status" value="1"/>
</dbReference>
<evidence type="ECO:0000256" key="1">
    <source>
        <dbReference type="ARBA" id="ARBA00009388"/>
    </source>
</evidence>
<dbReference type="EMBL" id="JADCSA010000004">
    <property type="protein sequence ID" value="MBE7324140.1"/>
    <property type="molecule type" value="Genomic_DNA"/>
</dbReference>
<accession>A0ABR9RRX2</accession>
<gene>
    <name evidence="13" type="ORF">IEQ44_05705</name>
</gene>
<keyword evidence="2" id="KW-0645">Protease</keyword>
<feature type="compositionally biased region" description="Basic residues" evidence="8">
    <location>
        <begin position="734"/>
        <end position="747"/>
    </location>
</feature>
<comment type="caution">
    <text evidence="13">The sequence shown here is derived from an EMBL/GenBank/DDBJ whole genome shotgun (WGS) entry which is preliminary data.</text>
</comment>
<dbReference type="InterPro" id="IPR011096">
    <property type="entry name" value="FTP_domain"/>
</dbReference>
<evidence type="ECO:0000259" key="10">
    <source>
        <dbReference type="Pfam" id="PF01447"/>
    </source>
</evidence>
<dbReference type="Gene3D" id="3.10.450.490">
    <property type="match status" value="1"/>
</dbReference>
<dbReference type="CDD" id="cd09597">
    <property type="entry name" value="M4_TLP"/>
    <property type="match status" value="1"/>
</dbReference>
<dbReference type="Pfam" id="PF07504">
    <property type="entry name" value="FTP"/>
    <property type="match status" value="1"/>
</dbReference>
<evidence type="ECO:0000256" key="9">
    <source>
        <dbReference type="SAM" id="SignalP"/>
    </source>
</evidence>
<feature type="region of interest" description="Disordered" evidence="8">
    <location>
        <begin position="733"/>
        <end position="754"/>
    </location>
</feature>
<evidence type="ECO:0000259" key="12">
    <source>
        <dbReference type="Pfam" id="PF07504"/>
    </source>
</evidence>
<keyword evidence="3" id="KW-0479">Metal-binding</keyword>
<dbReference type="Pfam" id="PF02868">
    <property type="entry name" value="Peptidase_M4_C"/>
    <property type="match status" value="1"/>
</dbReference>
<evidence type="ECO:0000256" key="5">
    <source>
        <dbReference type="ARBA" id="ARBA00022801"/>
    </source>
</evidence>
<evidence type="ECO:0000256" key="4">
    <source>
        <dbReference type="ARBA" id="ARBA00022729"/>
    </source>
</evidence>
<dbReference type="PANTHER" id="PTHR33794:SF1">
    <property type="entry name" value="BACILLOLYSIN"/>
    <property type="match status" value="1"/>
</dbReference>
<evidence type="ECO:0000256" key="2">
    <source>
        <dbReference type="ARBA" id="ARBA00022670"/>
    </source>
</evidence>
<dbReference type="InterPro" id="IPR050728">
    <property type="entry name" value="Zinc_Metalloprotease_M4"/>
</dbReference>
<feature type="domain" description="Peptidase M4" evidence="10">
    <location>
        <begin position="268"/>
        <end position="353"/>
    </location>
</feature>
<feature type="signal peptide" evidence="9">
    <location>
        <begin position="1"/>
        <end position="29"/>
    </location>
</feature>
<evidence type="ECO:0000313" key="14">
    <source>
        <dbReference type="Proteomes" id="UP000756387"/>
    </source>
</evidence>
<dbReference type="Gene3D" id="3.10.170.10">
    <property type="match status" value="1"/>
</dbReference>
<evidence type="ECO:0000259" key="11">
    <source>
        <dbReference type="Pfam" id="PF02868"/>
    </source>
</evidence>
<keyword evidence="14" id="KW-1185">Reference proteome</keyword>
<protein>
    <submittedName>
        <fullName evidence="13">M4 family metallopeptidase</fullName>
    </submittedName>
</protein>
<dbReference type="PRINTS" id="PR00730">
    <property type="entry name" value="THERMOLYSIN"/>
</dbReference>
<dbReference type="Pfam" id="PF01447">
    <property type="entry name" value="Peptidase_M4"/>
    <property type="match status" value="1"/>
</dbReference>
<keyword evidence="7" id="KW-0482">Metalloprotease</keyword>
<keyword evidence="5" id="KW-0378">Hydrolase</keyword>
<evidence type="ECO:0000256" key="6">
    <source>
        <dbReference type="ARBA" id="ARBA00022833"/>
    </source>
</evidence>
<dbReference type="Proteomes" id="UP000756387">
    <property type="component" value="Unassembled WGS sequence"/>
</dbReference>
<evidence type="ECO:0000256" key="3">
    <source>
        <dbReference type="ARBA" id="ARBA00022723"/>
    </source>
</evidence>
<dbReference type="InterPro" id="IPR023612">
    <property type="entry name" value="Peptidase_M4"/>
</dbReference>
<proteinExistence type="inferred from homology"/>
<evidence type="ECO:0000256" key="7">
    <source>
        <dbReference type="ARBA" id="ARBA00023049"/>
    </source>
</evidence>
<organism evidence="13 14">
    <name type="scientific">Nocardioides malaquae</name>
    <dbReference type="NCBI Taxonomy" id="2773426"/>
    <lineage>
        <taxon>Bacteria</taxon>
        <taxon>Bacillati</taxon>
        <taxon>Actinomycetota</taxon>
        <taxon>Actinomycetes</taxon>
        <taxon>Propionibacteriales</taxon>
        <taxon>Nocardioidaceae</taxon>
        <taxon>Nocardioides</taxon>
    </lineage>
</organism>
<keyword evidence="6" id="KW-0862">Zinc</keyword>
<reference evidence="13 14" key="1">
    <citation type="submission" date="2020-10" db="EMBL/GenBank/DDBJ databases">
        <title>Nocardioides sp. isolated from sludge.</title>
        <authorList>
            <person name="Zhang X."/>
        </authorList>
    </citation>
    <scope>NUCLEOTIDE SEQUENCE [LARGE SCALE GENOMIC DNA]</scope>
    <source>
        <strain evidence="13 14">Y6</strain>
    </source>
</reference>
<dbReference type="SUPFAM" id="SSF55486">
    <property type="entry name" value="Metalloproteases ('zincins'), catalytic domain"/>
    <property type="match status" value="1"/>
</dbReference>
<dbReference type="Gene3D" id="1.10.390.10">
    <property type="entry name" value="Neutral Protease Domain 2"/>
    <property type="match status" value="1"/>
</dbReference>
<comment type="similarity">
    <text evidence="1">Belongs to the peptidase M4 family.</text>
</comment>
<dbReference type="InterPro" id="IPR027268">
    <property type="entry name" value="Peptidase_M4/M1_CTD_sf"/>
</dbReference>
<evidence type="ECO:0000313" key="13">
    <source>
        <dbReference type="EMBL" id="MBE7324140.1"/>
    </source>
</evidence>
<dbReference type="InterPro" id="IPR013856">
    <property type="entry name" value="Peptidase_M4_domain"/>
</dbReference>
<sequence>MRRAAAAGTILALAASSAVVAVSAGSASAAEGFGGRADVSRSATTGAVTFVATEAGKPLAQPAGVTASSSPQEAARAFVGAHAADFGLGSRSTFASGRAEELPTGNTTVRLQQVLDGVEVLGGELAVQLDDANRVVSASGETLPESGTPVVGRTVVGEKQAVRSARAYVARGEGVKPSEVRSTYEGLKVFDSRILGGPVKPGAHTVHAVEVSYADHVRQQVFIDGQVGAVVASFDEIHAAKSRRVCDAGNAERQYPCESPVLTEGGSTSGHNADVVQAYTFSGATYDWFKTQFNRDSIDGRGMPLVSTVRFCPASEPCPFENAFWDGRQMTYGPGFAVADDVVAHELSHGVTERSSRLYYYYQSGAINESISDIFGELVDLATASPNDTAGDRWKLGESLPIGAIRDMANPNSFGDPASMTDSKYYAGTGDNGGVHINSGVGNKAAQLMVDGGSFNGQTVTGIGASKTAALFYEVNTGLLTSASDYQDLARGLRQACRNLTGTKGITAADCAQVDRAVKATKMDVPRRNAKDMRTCKKARFTFRDNLEKGGKKWRTQRPWFAPANPNPLRYDATYATSGTKNIWGFDRPGNWFPDSRNGKPRDYFIRTKKKVKVPKHKSSFLRFSHAYFFDNYRGRNFDGGRIEYSMNGKKWFDLYNGKYPQRIVKGSSAKLKGKRAFAGESGGYRTVVKKFPKRARGKKVFVRFRISSDATRNVYAFGWFIDDVGVGSCKAAGGKKGKNKKKRRRSLAAVRQG</sequence>
<name>A0ABR9RRX2_9ACTN</name>
<evidence type="ECO:0000256" key="8">
    <source>
        <dbReference type="SAM" id="MobiDB-lite"/>
    </source>
</evidence>
<keyword evidence="4 9" id="KW-0732">Signal</keyword>
<feature type="domain" description="FTP" evidence="12">
    <location>
        <begin position="100"/>
        <end position="141"/>
    </location>
</feature>
<feature type="chain" id="PRO_5045559435" evidence="9">
    <location>
        <begin position="30"/>
        <end position="754"/>
    </location>
</feature>
<dbReference type="InterPro" id="IPR001570">
    <property type="entry name" value="Peptidase_M4_C_domain"/>
</dbReference>
<feature type="domain" description="Peptidase M4 C-terminal" evidence="11">
    <location>
        <begin position="356"/>
        <end position="508"/>
    </location>
</feature>